<dbReference type="InterPro" id="IPR014756">
    <property type="entry name" value="Ig_E-set"/>
</dbReference>
<dbReference type="PANTHER" id="PTHR43651">
    <property type="entry name" value="1,4-ALPHA-GLUCAN-BRANCHING ENZYME"/>
    <property type="match status" value="1"/>
</dbReference>
<dbReference type="Pfam" id="PF22019">
    <property type="entry name" value="GlgB_N"/>
    <property type="match status" value="1"/>
</dbReference>
<dbReference type="GO" id="GO:0004553">
    <property type="term" value="F:hydrolase activity, hydrolyzing O-glycosyl compounds"/>
    <property type="evidence" value="ECO:0007669"/>
    <property type="project" value="InterPro"/>
</dbReference>
<dbReference type="SUPFAM" id="SSF81296">
    <property type="entry name" value="E set domains"/>
    <property type="match status" value="2"/>
</dbReference>
<proteinExistence type="inferred from homology"/>
<dbReference type="CDD" id="cd02855">
    <property type="entry name" value="E_set_GBE_prok_N"/>
    <property type="match status" value="1"/>
</dbReference>
<evidence type="ECO:0000256" key="6">
    <source>
        <dbReference type="ARBA" id="ARBA00022676"/>
    </source>
</evidence>
<dbReference type="InterPro" id="IPR054169">
    <property type="entry name" value="GlgB_N"/>
</dbReference>
<evidence type="ECO:0000313" key="13">
    <source>
        <dbReference type="EMBL" id="EDM74611.1"/>
    </source>
</evidence>
<dbReference type="GO" id="GO:0043169">
    <property type="term" value="F:cation binding"/>
    <property type="evidence" value="ECO:0007669"/>
    <property type="project" value="InterPro"/>
</dbReference>
<comment type="catalytic activity">
    <reaction evidence="1 10">
        <text>Transfers a segment of a (1-&gt;4)-alpha-D-glucan chain to a primary hydroxy group in a similar glucan chain.</text>
        <dbReference type="EC" id="2.4.1.18"/>
    </reaction>
</comment>
<evidence type="ECO:0000256" key="11">
    <source>
        <dbReference type="PIRSR" id="PIRSR000463-1"/>
    </source>
</evidence>
<dbReference type="FunFam" id="3.20.20.80:FF:000003">
    <property type="entry name" value="1,4-alpha-glucan branching enzyme GlgB"/>
    <property type="match status" value="1"/>
</dbReference>
<dbReference type="PIRSF" id="PIRSF000463">
    <property type="entry name" value="GlgB"/>
    <property type="match status" value="1"/>
</dbReference>
<dbReference type="Pfam" id="PF02806">
    <property type="entry name" value="Alpha-amylase_C"/>
    <property type="match status" value="1"/>
</dbReference>
<gene>
    <name evidence="10" type="primary">glgB</name>
    <name evidence="13" type="ORF">PPSIR1_31148</name>
</gene>
<reference evidence="13 14" key="1">
    <citation type="submission" date="2007-06" db="EMBL/GenBank/DDBJ databases">
        <authorList>
            <person name="Shimkets L."/>
            <person name="Ferriera S."/>
            <person name="Johnson J."/>
            <person name="Kravitz S."/>
            <person name="Beeson K."/>
            <person name="Sutton G."/>
            <person name="Rogers Y.-H."/>
            <person name="Friedman R."/>
            <person name="Frazier M."/>
            <person name="Venter J.C."/>
        </authorList>
    </citation>
    <scope>NUCLEOTIDE SEQUENCE [LARGE SCALE GENOMIC DNA]</scope>
    <source>
        <strain evidence="13 14">SIR-1</strain>
    </source>
</reference>
<feature type="active site" description="Proton donor" evidence="10 11">
    <location>
        <position position="465"/>
    </location>
</feature>
<dbReference type="InterPro" id="IPR006048">
    <property type="entry name" value="A-amylase/branching_C"/>
</dbReference>
<name>A6GHN1_9BACT</name>
<dbReference type="SMART" id="SM00642">
    <property type="entry name" value="Aamy"/>
    <property type="match status" value="1"/>
</dbReference>
<dbReference type="EMBL" id="ABCS01000122">
    <property type="protein sequence ID" value="EDM74611.1"/>
    <property type="molecule type" value="Genomic_DNA"/>
</dbReference>
<dbReference type="NCBIfam" id="NF003811">
    <property type="entry name" value="PRK05402.1"/>
    <property type="match status" value="1"/>
</dbReference>
<dbReference type="UniPathway" id="UPA00164"/>
<comment type="similarity">
    <text evidence="4 10">Belongs to the glycosyl hydrolase 13 family. GlgB subfamily.</text>
</comment>
<dbReference type="InterPro" id="IPR044143">
    <property type="entry name" value="GlgB_N_E_set_prok"/>
</dbReference>
<keyword evidence="9 10" id="KW-0119">Carbohydrate metabolism</keyword>
<evidence type="ECO:0000256" key="8">
    <source>
        <dbReference type="ARBA" id="ARBA00023056"/>
    </source>
</evidence>
<dbReference type="HAMAP" id="MF_00685">
    <property type="entry name" value="GlgB"/>
    <property type="match status" value="1"/>
</dbReference>
<dbReference type="CDD" id="cd11322">
    <property type="entry name" value="AmyAc_Glg_BE"/>
    <property type="match status" value="1"/>
</dbReference>
<evidence type="ECO:0000256" key="4">
    <source>
        <dbReference type="ARBA" id="ARBA00009000"/>
    </source>
</evidence>
<dbReference type="GO" id="GO:0005829">
    <property type="term" value="C:cytosol"/>
    <property type="evidence" value="ECO:0007669"/>
    <property type="project" value="TreeGrafter"/>
</dbReference>
<dbReference type="eggNOG" id="COG0296">
    <property type="taxonomic scope" value="Bacteria"/>
</dbReference>
<comment type="pathway">
    <text evidence="3 10">Glycan biosynthesis; glycogen biosynthesis.</text>
</comment>
<organism evidence="13 14">
    <name type="scientific">Plesiocystis pacifica SIR-1</name>
    <dbReference type="NCBI Taxonomy" id="391625"/>
    <lineage>
        <taxon>Bacteria</taxon>
        <taxon>Pseudomonadati</taxon>
        <taxon>Myxococcota</taxon>
        <taxon>Polyangia</taxon>
        <taxon>Nannocystales</taxon>
        <taxon>Nannocystaceae</taxon>
        <taxon>Plesiocystis</taxon>
    </lineage>
</organism>
<dbReference type="FunFam" id="2.60.40.10:FF:000169">
    <property type="entry name" value="1,4-alpha-glucan branching enzyme GlgB"/>
    <property type="match status" value="1"/>
</dbReference>
<comment type="subunit">
    <text evidence="10">Monomer.</text>
</comment>
<evidence type="ECO:0000256" key="7">
    <source>
        <dbReference type="ARBA" id="ARBA00022679"/>
    </source>
</evidence>
<dbReference type="OrthoDB" id="9800174at2"/>
<dbReference type="STRING" id="391625.PPSIR1_31148"/>
<dbReference type="Proteomes" id="UP000005801">
    <property type="component" value="Unassembled WGS sequence"/>
</dbReference>
<evidence type="ECO:0000259" key="12">
    <source>
        <dbReference type="SMART" id="SM00642"/>
    </source>
</evidence>
<dbReference type="NCBIfam" id="NF008967">
    <property type="entry name" value="PRK12313.1"/>
    <property type="match status" value="1"/>
</dbReference>
<dbReference type="Gene3D" id="2.60.40.10">
    <property type="entry name" value="Immunoglobulins"/>
    <property type="match status" value="2"/>
</dbReference>
<dbReference type="EC" id="2.4.1.18" evidence="10"/>
<dbReference type="GO" id="GO:0005978">
    <property type="term" value="P:glycogen biosynthetic process"/>
    <property type="evidence" value="ECO:0007669"/>
    <property type="project" value="UniProtKB-UniRule"/>
</dbReference>
<dbReference type="Pfam" id="PF00128">
    <property type="entry name" value="Alpha-amylase"/>
    <property type="match status" value="1"/>
</dbReference>
<evidence type="ECO:0000313" key="14">
    <source>
        <dbReference type="Proteomes" id="UP000005801"/>
    </source>
</evidence>
<dbReference type="InterPro" id="IPR013780">
    <property type="entry name" value="Glyco_hydro_b"/>
</dbReference>
<evidence type="ECO:0000256" key="1">
    <source>
        <dbReference type="ARBA" id="ARBA00000826"/>
    </source>
</evidence>
<dbReference type="InterPro" id="IPR006047">
    <property type="entry name" value="GH13_cat_dom"/>
</dbReference>
<evidence type="ECO:0000256" key="9">
    <source>
        <dbReference type="ARBA" id="ARBA00023277"/>
    </source>
</evidence>
<keyword evidence="14" id="KW-1185">Reference proteome</keyword>
<dbReference type="AlphaFoldDB" id="A6GHN1"/>
<evidence type="ECO:0000256" key="3">
    <source>
        <dbReference type="ARBA" id="ARBA00004964"/>
    </source>
</evidence>
<evidence type="ECO:0000256" key="10">
    <source>
        <dbReference type="HAMAP-Rule" id="MF_00685"/>
    </source>
</evidence>
<keyword evidence="7 10" id="KW-0808">Transferase</keyword>
<keyword evidence="5 10" id="KW-0321">Glycogen metabolism</keyword>
<dbReference type="SUPFAM" id="SSF51445">
    <property type="entry name" value="(Trans)glycosidases"/>
    <property type="match status" value="1"/>
</dbReference>
<dbReference type="NCBIfam" id="TIGR01515">
    <property type="entry name" value="branching_enzym"/>
    <property type="match status" value="1"/>
</dbReference>
<dbReference type="Gene3D" id="3.20.20.80">
    <property type="entry name" value="Glycosidases"/>
    <property type="match status" value="1"/>
</dbReference>
<dbReference type="InterPro" id="IPR013783">
    <property type="entry name" value="Ig-like_fold"/>
</dbReference>
<dbReference type="Pfam" id="PF02922">
    <property type="entry name" value="CBM_48"/>
    <property type="match status" value="1"/>
</dbReference>
<dbReference type="PANTHER" id="PTHR43651:SF3">
    <property type="entry name" value="1,4-ALPHA-GLUCAN-BRANCHING ENZYME"/>
    <property type="match status" value="1"/>
</dbReference>
<evidence type="ECO:0000256" key="2">
    <source>
        <dbReference type="ARBA" id="ARBA00002953"/>
    </source>
</evidence>
<evidence type="ECO:0000256" key="5">
    <source>
        <dbReference type="ARBA" id="ARBA00022600"/>
    </source>
</evidence>
<keyword evidence="8 10" id="KW-0320">Glycogen biosynthesis</keyword>
<dbReference type="FunFam" id="2.60.40.1180:FF:000002">
    <property type="entry name" value="1,4-alpha-glucan branching enzyme GlgB"/>
    <property type="match status" value="1"/>
</dbReference>
<dbReference type="SUPFAM" id="SSF51011">
    <property type="entry name" value="Glycosyl hydrolase domain"/>
    <property type="match status" value="1"/>
</dbReference>
<comment type="caution">
    <text evidence="13">The sequence shown here is derived from an EMBL/GenBank/DDBJ whole genome shotgun (WGS) entry which is preliminary data.</text>
</comment>
<protein>
    <recommendedName>
        <fullName evidence="10">1,4-alpha-glucan branching enzyme GlgB</fullName>
        <ecNumber evidence="10">2.4.1.18</ecNumber>
    </recommendedName>
    <alternativeName>
        <fullName evidence="10">1,4-alpha-D-glucan:1,4-alpha-D-glucan 6-glucosyl-transferase</fullName>
    </alternativeName>
    <alternativeName>
        <fullName evidence="10">Alpha-(1-&gt;4)-glucan branching enzyme</fullName>
    </alternativeName>
    <alternativeName>
        <fullName evidence="10">Glycogen branching enzyme</fullName>
        <shortName evidence="10">BE</shortName>
    </alternativeName>
</protein>
<sequence length="747" mass="82730">MSLDAAEARALAHAEHGDPFALLGPHEGERAGQAGVWIRGLAPGALGLTVVDVEGEALAEAEPVHVEGGVFEAFVPGQTRAQLLAAGYRLALTYPHDHRERVEDPYRFGSDLGELDRHLLGEGTHLRPWTVLGAHPRTLEGVAGVRFCVWAPNAASVAVIGDFNTWDARRHPMRAHPGLGAWELFIPGVEAGARYKFELRLGDGSRAQKADPYAFAAELRPATASVVAALGAPRRLPKARAEANHRRAPMAIYEVHLGSWRRSSEGEGFLDWDALAEQLPAYAAELGFTHLELMPIAEHPFDGSWGYQVTGMFAPTRRHGDGEGFARFVAACQDAGLGLILDWVPAHFPTDAHGLARFDGTAFYEYADPKEGFHRDWNTLIYNFGRTEVRNFLVGSALYWLERWGLDGLRVDAVASMLYRDYSREPGEWIPNAEGGRENLEAIAFLRRLNEVVGAHAPGAVTLAEESTAWPGVSRPTDAGGLGFHYKWNMGWMHDSLAYMAKDPVHRSHHHDQLTFSLVYAFDENFVLPLSHDEVVHGKGSLIAKMPGDRWRRFANLRAYYAFMWTHPGKKLLFMGCEFAQEREWNHDVELDWWLLDPARCEGHGEHRGVQALIRDLNGVYRGEAALHARDCEPEGFEWIAADERETSVIAFVRRSGPAEDPASRCVLVVCNFTPVPRHGYRLGLPEDAAARPRWRERLNTDSAFYGGGDVGNGGLELRVEDRGAHGRARSIALTLPPLATLILEPA</sequence>
<dbReference type="RefSeq" id="WP_006976218.1">
    <property type="nucleotide sequence ID" value="NZ_ABCS01000122.1"/>
</dbReference>
<feature type="active site" description="Nucleophile" evidence="10 11">
    <location>
        <position position="412"/>
    </location>
</feature>
<dbReference type="GO" id="GO:0003844">
    <property type="term" value="F:1,4-alpha-glucan branching enzyme activity"/>
    <property type="evidence" value="ECO:0007669"/>
    <property type="project" value="UniProtKB-UniRule"/>
</dbReference>
<dbReference type="InterPro" id="IPR037439">
    <property type="entry name" value="Branching_enzy"/>
</dbReference>
<feature type="domain" description="Glycosyl hydrolase family 13 catalytic" evidence="12">
    <location>
        <begin position="254"/>
        <end position="600"/>
    </location>
</feature>
<dbReference type="Gene3D" id="2.60.40.1180">
    <property type="entry name" value="Golgi alpha-mannosidase II"/>
    <property type="match status" value="1"/>
</dbReference>
<keyword evidence="6 10" id="KW-0328">Glycosyltransferase</keyword>
<dbReference type="InterPro" id="IPR004193">
    <property type="entry name" value="Glyco_hydro_13_N"/>
</dbReference>
<comment type="function">
    <text evidence="2 10">Catalyzes the formation of the alpha-1,6-glucosidic linkages in glycogen by scission of a 1,4-alpha-linked oligosaccharide from growing alpha-1,4-glucan chains and the subsequent attachment of the oligosaccharide to the alpha-1,6 position.</text>
</comment>
<dbReference type="InterPro" id="IPR006407">
    <property type="entry name" value="GlgB"/>
</dbReference>
<dbReference type="InterPro" id="IPR017853">
    <property type="entry name" value="GH"/>
</dbReference>
<accession>A6GHN1</accession>